<accession>A0AAV0QGX2</accession>
<sequence>MRLTSWRTRMKATGARCFPRTRSWPGRSPRFCPAPCWKAPGGRLREGILDR</sequence>
<dbReference type="EMBL" id="CAMGYJ010000009">
    <property type="protein sequence ID" value="CAI0544190.1"/>
    <property type="molecule type" value="Genomic_DNA"/>
</dbReference>
<comment type="caution">
    <text evidence="1">The sequence shown here is derived from an EMBL/GenBank/DDBJ whole genome shotgun (WGS) entry which is preliminary data.</text>
</comment>
<evidence type="ECO:0000313" key="1">
    <source>
        <dbReference type="EMBL" id="CAI0544190.1"/>
    </source>
</evidence>
<protein>
    <submittedName>
        <fullName evidence="1">Uncharacterized protein</fullName>
    </submittedName>
</protein>
<organism evidence="1 2">
    <name type="scientific">Linum tenue</name>
    <dbReference type="NCBI Taxonomy" id="586396"/>
    <lineage>
        <taxon>Eukaryota</taxon>
        <taxon>Viridiplantae</taxon>
        <taxon>Streptophyta</taxon>
        <taxon>Embryophyta</taxon>
        <taxon>Tracheophyta</taxon>
        <taxon>Spermatophyta</taxon>
        <taxon>Magnoliopsida</taxon>
        <taxon>eudicotyledons</taxon>
        <taxon>Gunneridae</taxon>
        <taxon>Pentapetalae</taxon>
        <taxon>rosids</taxon>
        <taxon>fabids</taxon>
        <taxon>Malpighiales</taxon>
        <taxon>Linaceae</taxon>
        <taxon>Linum</taxon>
    </lineage>
</organism>
<reference evidence="1" key="1">
    <citation type="submission" date="2022-08" db="EMBL/GenBank/DDBJ databases">
        <authorList>
            <person name="Gutierrez-Valencia J."/>
        </authorList>
    </citation>
    <scope>NUCLEOTIDE SEQUENCE</scope>
</reference>
<name>A0AAV0QGX2_9ROSI</name>
<proteinExistence type="predicted"/>
<evidence type="ECO:0000313" key="2">
    <source>
        <dbReference type="Proteomes" id="UP001154282"/>
    </source>
</evidence>
<dbReference type="Proteomes" id="UP001154282">
    <property type="component" value="Unassembled WGS sequence"/>
</dbReference>
<gene>
    <name evidence="1" type="ORF">LITE_LOCUS43099</name>
</gene>
<keyword evidence="2" id="KW-1185">Reference proteome</keyword>
<dbReference type="AlphaFoldDB" id="A0AAV0QGX2"/>